<dbReference type="PROSITE" id="PS51257">
    <property type="entry name" value="PROKAR_LIPOPROTEIN"/>
    <property type="match status" value="1"/>
</dbReference>
<dbReference type="STRING" id="58919.A0A316Z1P0"/>
<evidence type="ECO:0000313" key="3">
    <source>
        <dbReference type="EMBL" id="PWN95479.1"/>
    </source>
</evidence>
<gene>
    <name evidence="3" type="ORF">FA09DRAFT_332119</name>
</gene>
<dbReference type="GeneID" id="37270866"/>
<dbReference type="SUPFAM" id="SSF51905">
    <property type="entry name" value="FAD/NAD(P)-binding domain"/>
    <property type="match status" value="2"/>
</dbReference>
<name>A0A316Z1P0_9BASI</name>
<organism evidence="3 4">
    <name type="scientific">Tilletiopsis washingtonensis</name>
    <dbReference type="NCBI Taxonomy" id="58919"/>
    <lineage>
        <taxon>Eukaryota</taxon>
        <taxon>Fungi</taxon>
        <taxon>Dikarya</taxon>
        <taxon>Basidiomycota</taxon>
        <taxon>Ustilaginomycotina</taxon>
        <taxon>Exobasidiomycetes</taxon>
        <taxon>Entylomatales</taxon>
        <taxon>Entylomatales incertae sedis</taxon>
        <taxon>Tilletiopsis</taxon>
    </lineage>
</organism>
<dbReference type="OrthoDB" id="74360at2759"/>
<keyword evidence="2" id="KW-0472">Membrane</keyword>
<feature type="transmembrane region" description="Helical" evidence="2">
    <location>
        <begin position="12"/>
        <end position="32"/>
    </location>
</feature>
<evidence type="ECO:0000313" key="4">
    <source>
        <dbReference type="Proteomes" id="UP000245946"/>
    </source>
</evidence>
<keyword evidence="4" id="KW-1185">Reference proteome</keyword>
<dbReference type="PANTHER" id="PTHR42877">
    <property type="entry name" value="L-ORNITHINE N(5)-MONOOXYGENASE-RELATED"/>
    <property type="match status" value="1"/>
</dbReference>
<dbReference type="PANTHER" id="PTHR42877:SF5">
    <property type="entry name" value="L-ORNITHINE N(5)-MONOOXYGENASE-RELATED"/>
    <property type="match status" value="1"/>
</dbReference>
<accession>A0A316Z1P0</accession>
<comment type="similarity">
    <text evidence="1">Belongs to the FAD-binding monooxygenase family.</text>
</comment>
<evidence type="ECO:0000256" key="1">
    <source>
        <dbReference type="ARBA" id="ARBA00010139"/>
    </source>
</evidence>
<keyword evidence="2" id="KW-1133">Transmembrane helix</keyword>
<dbReference type="Pfam" id="PF13738">
    <property type="entry name" value="Pyr_redox_3"/>
    <property type="match status" value="1"/>
</dbReference>
<dbReference type="EMBL" id="KZ819304">
    <property type="protein sequence ID" value="PWN95479.1"/>
    <property type="molecule type" value="Genomic_DNA"/>
</dbReference>
<protein>
    <submittedName>
        <fullName evidence="3">FAD/NAD(P)-binding domain-containing protein</fullName>
    </submittedName>
</protein>
<dbReference type="Proteomes" id="UP000245946">
    <property type="component" value="Unassembled WGS sequence"/>
</dbReference>
<dbReference type="InterPro" id="IPR051209">
    <property type="entry name" value="FAD-bind_Monooxygenase_sf"/>
</dbReference>
<sequence length="578" mass="65568">MSSYASKNIRPQYRQVVIVGAGVSGIAMACMLRKRLGVEDFVILDKEPAPAGTWSVNTYPNAGCDVPSPVYSFSFRQKTDWSSFFPKQAELREYFLTVVAEYRLNDRMHLSTTVREARFDKSTSLWHLWCEDVDGGELHHYVAPVFVSAVGGLSQPNECTIDGHETFEGPLFHSARWNHDADLNNKNVIVVGNGCSATQFVPPVAEKAKSLTQFVRSKHWYAPVPKDPFTKLPGWRWLVRHFAFFRNLQRFLVWMVLESHFFITQLNPIGHVFRWWWARKCTANVKNNAPKEYWPMLLTTQKEMKVGCKRRVIDETYLPALKRNNVHLESSKLVKIHPKHVETADGRKLPADVIILATGFATARNGFPMTIWDKEGREIHEHFERHGGGGPMSYRSTMLSGLPNFFTCVGTNSATGHMSLIFTSEAQISYIIELIKPIVQAPRPTDAQIKHLPGQAQLPTARALPSVDVKLEAELQEQQWIQHAMAKLVFSTGCGSWYVDKASGRVTAMYPDWQWRFLQRATFPVWDDLIYTGLPRNASRPDTVPLWKRAGCWLGLGTVPRVSAQQAQKDTQALKKAA</sequence>
<dbReference type="RefSeq" id="XP_025595758.1">
    <property type="nucleotide sequence ID" value="XM_025743322.1"/>
</dbReference>
<keyword evidence="2" id="KW-0812">Transmembrane</keyword>
<dbReference type="InterPro" id="IPR036188">
    <property type="entry name" value="FAD/NAD-bd_sf"/>
</dbReference>
<dbReference type="AlphaFoldDB" id="A0A316Z1P0"/>
<reference evidence="3 4" key="1">
    <citation type="journal article" date="2018" name="Mol. Biol. Evol.">
        <title>Broad Genomic Sampling Reveals a Smut Pathogenic Ancestry of the Fungal Clade Ustilaginomycotina.</title>
        <authorList>
            <person name="Kijpornyongpan T."/>
            <person name="Mondo S.J."/>
            <person name="Barry K."/>
            <person name="Sandor L."/>
            <person name="Lee J."/>
            <person name="Lipzen A."/>
            <person name="Pangilinan J."/>
            <person name="LaButti K."/>
            <person name="Hainaut M."/>
            <person name="Henrissat B."/>
            <person name="Grigoriev I.V."/>
            <person name="Spatafora J.W."/>
            <person name="Aime M.C."/>
        </authorList>
    </citation>
    <scope>NUCLEOTIDE SEQUENCE [LARGE SCALE GENOMIC DNA]</scope>
    <source>
        <strain evidence="3 4">MCA 4186</strain>
    </source>
</reference>
<evidence type="ECO:0000256" key="2">
    <source>
        <dbReference type="SAM" id="Phobius"/>
    </source>
</evidence>
<proteinExistence type="inferred from homology"/>
<dbReference type="Gene3D" id="3.50.50.60">
    <property type="entry name" value="FAD/NAD(P)-binding domain"/>
    <property type="match status" value="3"/>
</dbReference>